<organism evidence="2 3">
    <name type="scientific">Triparma retinervis</name>
    <dbReference type="NCBI Taxonomy" id="2557542"/>
    <lineage>
        <taxon>Eukaryota</taxon>
        <taxon>Sar</taxon>
        <taxon>Stramenopiles</taxon>
        <taxon>Ochrophyta</taxon>
        <taxon>Bolidophyceae</taxon>
        <taxon>Parmales</taxon>
        <taxon>Triparmaceae</taxon>
        <taxon>Triparma</taxon>
    </lineage>
</organism>
<protein>
    <submittedName>
        <fullName evidence="2">Uncharacterized protein</fullName>
    </submittedName>
</protein>
<proteinExistence type="predicted"/>
<evidence type="ECO:0000313" key="2">
    <source>
        <dbReference type="EMBL" id="GMH68948.1"/>
    </source>
</evidence>
<evidence type="ECO:0000313" key="3">
    <source>
        <dbReference type="Proteomes" id="UP001165082"/>
    </source>
</evidence>
<keyword evidence="3" id="KW-1185">Reference proteome</keyword>
<evidence type="ECO:0000256" key="1">
    <source>
        <dbReference type="SAM" id="MobiDB-lite"/>
    </source>
</evidence>
<dbReference type="AlphaFoldDB" id="A0A9W7AGW7"/>
<comment type="caution">
    <text evidence="2">The sequence shown here is derived from an EMBL/GenBank/DDBJ whole genome shotgun (WGS) entry which is preliminary data.</text>
</comment>
<gene>
    <name evidence="2" type="ORF">TrRE_jg4481</name>
</gene>
<reference evidence="2" key="1">
    <citation type="submission" date="2022-07" db="EMBL/GenBank/DDBJ databases">
        <title>Genome analysis of Parmales, a sister group of diatoms, reveals the evolutionary specialization of diatoms from phago-mixotrophs to photoautotrophs.</title>
        <authorList>
            <person name="Ban H."/>
            <person name="Sato S."/>
            <person name="Yoshikawa S."/>
            <person name="Kazumasa Y."/>
            <person name="Nakamura Y."/>
            <person name="Ichinomiya M."/>
            <person name="Saitoh K."/>
            <person name="Sato N."/>
            <person name="Blanc-Mathieu R."/>
            <person name="Endo H."/>
            <person name="Kuwata A."/>
            <person name="Ogata H."/>
        </authorList>
    </citation>
    <scope>NUCLEOTIDE SEQUENCE</scope>
</reference>
<dbReference type="OrthoDB" id="10616941at2759"/>
<name>A0A9W7AGW7_9STRA</name>
<dbReference type="EMBL" id="BRXZ01002727">
    <property type="protein sequence ID" value="GMH68948.1"/>
    <property type="molecule type" value="Genomic_DNA"/>
</dbReference>
<dbReference type="Proteomes" id="UP001165082">
    <property type="component" value="Unassembled WGS sequence"/>
</dbReference>
<sequence length="87" mass="10191">MELAWWSLPRKEGEEEEGGNGADLQNRGRIKVDEGARRVLFEMEISVWLPRLVAKVVERLVLRRELKSLAKFAAEEIEEEERVRMLL</sequence>
<accession>A0A9W7AGW7</accession>
<feature type="region of interest" description="Disordered" evidence="1">
    <location>
        <begin position="1"/>
        <end position="26"/>
    </location>
</feature>